<comment type="caution">
    <text evidence="2">The sequence shown here is derived from an EMBL/GenBank/DDBJ whole genome shotgun (WGS) entry which is preliminary data.</text>
</comment>
<proteinExistence type="predicted"/>
<organism evidence="2 3">
    <name type="scientific">Halopiger aswanensis</name>
    <dbReference type="NCBI Taxonomy" id="148449"/>
    <lineage>
        <taxon>Archaea</taxon>
        <taxon>Methanobacteriati</taxon>
        <taxon>Methanobacteriota</taxon>
        <taxon>Stenosarchaea group</taxon>
        <taxon>Halobacteria</taxon>
        <taxon>Halobacteriales</taxon>
        <taxon>Natrialbaceae</taxon>
        <taxon>Halopiger</taxon>
    </lineage>
</organism>
<sequence length="52" mass="5657">MLEIPLHTGSEHPDLLWILIPSILSFVAGLGLGSVTDRIRNWLSPDSTASTE</sequence>
<evidence type="ECO:0000313" key="2">
    <source>
        <dbReference type="EMBL" id="RKD88871.1"/>
    </source>
</evidence>
<keyword evidence="3" id="KW-1185">Reference proteome</keyword>
<evidence type="ECO:0000313" key="3">
    <source>
        <dbReference type="Proteomes" id="UP000283805"/>
    </source>
</evidence>
<dbReference type="AlphaFoldDB" id="A0A3R7DWW4"/>
<dbReference type="EMBL" id="RAPO01000004">
    <property type="protein sequence ID" value="RKD88871.1"/>
    <property type="molecule type" value="Genomic_DNA"/>
</dbReference>
<protein>
    <submittedName>
        <fullName evidence="2">Uncharacterized protein</fullName>
    </submittedName>
</protein>
<keyword evidence="1" id="KW-1133">Transmembrane helix</keyword>
<gene>
    <name evidence="2" type="ORF">ATJ93_3682</name>
</gene>
<name>A0A3R7DWW4_9EURY</name>
<evidence type="ECO:0000256" key="1">
    <source>
        <dbReference type="SAM" id="Phobius"/>
    </source>
</evidence>
<accession>A0A3R7DWW4</accession>
<keyword evidence="1" id="KW-0812">Transmembrane</keyword>
<reference evidence="2 3" key="1">
    <citation type="submission" date="2018-09" db="EMBL/GenBank/DDBJ databases">
        <title>Genomic Encyclopedia of Archaeal and Bacterial Type Strains, Phase II (KMG-II): from individual species to whole genera.</title>
        <authorList>
            <person name="Goeker M."/>
        </authorList>
    </citation>
    <scope>NUCLEOTIDE SEQUENCE [LARGE SCALE GENOMIC DNA]</scope>
    <source>
        <strain evidence="2 3">DSM 13151</strain>
    </source>
</reference>
<feature type="transmembrane region" description="Helical" evidence="1">
    <location>
        <begin position="15"/>
        <end position="35"/>
    </location>
</feature>
<dbReference type="Proteomes" id="UP000283805">
    <property type="component" value="Unassembled WGS sequence"/>
</dbReference>
<keyword evidence="1" id="KW-0472">Membrane</keyword>